<evidence type="ECO:0000313" key="2">
    <source>
        <dbReference type="Proteomes" id="UP000198769"/>
    </source>
</evidence>
<keyword evidence="2" id="KW-1185">Reference proteome</keyword>
<dbReference type="RefSeq" id="WP_167375235.1">
    <property type="nucleotide sequence ID" value="NZ_FOVD01000001.1"/>
</dbReference>
<dbReference type="Proteomes" id="UP000198769">
    <property type="component" value="Unassembled WGS sequence"/>
</dbReference>
<proteinExistence type="predicted"/>
<protein>
    <submittedName>
        <fullName evidence="1">Uncharacterized protein</fullName>
    </submittedName>
</protein>
<dbReference type="AlphaFoldDB" id="A0A1I4VXL8"/>
<reference evidence="2" key="1">
    <citation type="submission" date="2016-10" db="EMBL/GenBank/DDBJ databases">
        <authorList>
            <person name="Varghese N."/>
            <person name="Submissions S."/>
        </authorList>
    </citation>
    <scope>NUCLEOTIDE SEQUENCE [LARGE SCALE GENOMIC DNA]</scope>
    <source>
        <strain evidence="2">DSM 25575</strain>
    </source>
</reference>
<evidence type="ECO:0000313" key="1">
    <source>
        <dbReference type="EMBL" id="SFN05767.1"/>
    </source>
</evidence>
<sequence>MKPISKNTDALRQQIMKSAVASFKIEGIKISADTASKALKKIEAKMAKSSR</sequence>
<accession>A0A1I4VXL8</accession>
<name>A0A1I4VXL8_CHROL</name>
<organism evidence="1 2">
    <name type="scientific">Chryseobacterium oleae</name>
    <dbReference type="NCBI Taxonomy" id="491207"/>
    <lineage>
        <taxon>Bacteria</taxon>
        <taxon>Pseudomonadati</taxon>
        <taxon>Bacteroidota</taxon>
        <taxon>Flavobacteriia</taxon>
        <taxon>Flavobacteriales</taxon>
        <taxon>Weeksellaceae</taxon>
        <taxon>Chryseobacterium group</taxon>
        <taxon>Chryseobacterium</taxon>
    </lineage>
</organism>
<gene>
    <name evidence="1" type="ORF">SAMN05421594_0699</name>
</gene>
<dbReference type="EMBL" id="FOVD01000001">
    <property type="protein sequence ID" value="SFN05767.1"/>
    <property type="molecule type" value="Genomic_DNA"/>
</dbReference>